<dbReference type="OrthoDB" id="9803735at2"/>
<dbReference type="PANTHER" id="PTHR30346:SF28">
    <property type="entry name" value="HTH-TYPE TRANSCRIPTIONAL REGULATOR CYNR"/>
    <property type="match status" value="1"/>
</dbReference>
<keyword evidence="3" id="KW-0238">DNA-binding</keyword>
<dbReference type="PROSITE" id="PS50931">
    <property type="entry name" value="HTH_LYSR"/>
    <property type="match status" value="1"/>
</dbReference>
<dbReference type="Gene3D" id="3.40.190.290">
    <property type="match status" value="1"/>
</dbReference>
<dbReference type="GO" id="GO:0003700">
    <property type="term" value="F:DNA-binding transcription factor activity"/>
    <property type="evidence" value="ECO:0007669"/>
    <property type="project" value="InterPro"/>
</dbReference>
<dbReference type="EMBL" id="RHHQ01000012">
    <property type="protein sequence ID" value="RNB87099.1"/>
    <property type="molecule type" value="Genomic_DNA"/>
</dbReference>
<dbReference type="InterPro" id="IPR036388">
    <property type="entry name" value="WH-like_DNA-bd_sf"/>
</dbReference>
<dbReference type="GO" id="GO:0003677">
    <property type="term" value="F:DNA binding"/>
    <property type="evidence" value="ECO:0007669"/>
    <property type="project" value="UniProtKB-KW"/>
</dbReference>
<evidence type="ECO:0000313" key="6">
    <source>
        <dbReference type="EMBL" id="RNB87099.1"/>
    </source>
</evidence>
<evidence type="ECO:0000256" key="2">
    <source>
        <dbReference type="ARBA" id="ARBA00023015"/>
    </source>
</evidence>
<dbReference type="AlphaFoldDB" id="A0A3M8DHM0"/>
<dbReference type="SUPFAM" id="SSF46785">
    <property type="entry name" value="Winged helix' DNA-binding domain"/>
    <property type="match status" value="1"/>
</dbReference>
<proteinExistence type="inferred from homology"/>
<dbReference type="PANTHER" id="PTHR30346">
    <property type="entry name" value="TRANSCRIPTIONAL DUAL REGULATOR HCAR-RELATED"/>
    <property type="match status" value="1"/>
</dbReference>
<comment type="similarity">
    <text evidence="1">Belongs to the LysR transcriptional regulatory family.</text>
</comment>
<dbReference type="GO" id="GO:0032993">
    <property type="term" value="C:protein-DNA complex"/>
    <property type="evidence" value="ECO:0007669"/>
    <property type="project" value="TreeGrafter"/>
</dbReference>
<comment type="caution">
    <text evidence="6">The sequence shown here is derived from an EMBL/GenBank/DDBJ whole genome shotgun (WGS) entry which is preliminary data.</text>
</comment>
<dbReference type="InterPro" id="IPR005119">
    <property type="entry name" value="LysR_subst-bd"/>
</dbReference>
<dbReference type="Pfam" id="PF03466">
    <property type="entry name" value="LysR_substrate"/>
    <property type="match status" value="1"/>
</dbReference>
<dbReference type="SUPFAM" id="SSF53850">
    <property type="entry name" value="Periplasmic binding protein-like II"/>
    <property type="match status" value="1"/>
</dbReference>
<name>A0A3M8DHM0_9BACL</name>
<feature type="domain" description="HTH lysR-type" evidence="5">
    <location>
        <begin position="1"/>
        <end position="58"/>
    </location>
</feature>
<keyword evidence="4" id="KW-0804">Transcription</keyword>
<evidence type="ECO:0000259" key="5">
    <source>
        <dbReference type="PROSITE" id="PS50931"/>
    </source>
</evidence>
<organism evidence="6 7">
    <name type="scientific">Brevibacillus fluminis</name>
    <dbReference type="NCBI Taxonomy" id="511487"/>
    <lineage>
        <taxon>Bacteria</taxon>
        <taxon>Bacillati</taxon>
        <taxon>Bacillota</taxon>
        <taxon>Bacilli</taxon>
        <taxon>Bacillales</taxon>
        <taxon>Paenibacillaceae</taxon>
        <taxon>Brevibacillus</taxon>
    </lineage>
</organism>
<evidence type="ECO:0000313" key="7">
    <source>
        <dbReference type="Proteomes" id="UP000271031"/>
    </source>
</evidence>
<dbReference type="PRINTS" id="PR00039">
    <property type="entry name" value="HTHLYSR"/>
</dbReference>
<sequence>MEFRQIQYFIEVAKREHMTEAAHALHVAQSAISRQIFNLETELGIDLFFRDGRNLKLTPIGKTFLNRMEQAMQVIEEARKEVEEFLDPERGVIRIGFPSSLAAHTLPSVISAFRAKHPHATFVLQQGAYRSLVDAVTKGEIDLALLGPVPTQEKQVKGEILFQERIVALLPSDHPLARTDSLRLSQLRDDSFVLFPRGYVLREFVVNACRELSFEPRVSFEGEDIDAIKGFVAAGLGVTLLPESTLFDSMPRTTVKHALSEPAISRTVGVITPTNRQLPPTAQLFYRFLQGFYSVLNRFGE</sequence>
<dbReference type="Proteomes" id="UP000271031">
    <property type="component" value="Unassembled WGS sequence"/>
</dbReference>
<evidence type="ECO:0000256" key="4">
    <source>
        <dbReference type="ARBA" id="ARBA00023163"/>
    </source>
</evidence>
<dbReference type="InterPro" id="IPR036390">
    <property type="entry name" value="WH_DNA-bd_sf"/>
</dbReference>
<keyword evidence="2" id="KW-0805">Transcription regulation</keyword>
<accession>A0A3M8DHM0</accession>
<evidence type="ECO:0000256" key="3">
    <source>
        <dbReference type="ARBA" id="ARBA00023125"/>
    </source>
</evidence>
<gene>
    <name evidence="6" type="ORF">EDM56_15505</name>
</gene>
<dbReference type="Pfam" id="PF00126">
    <property type="entry name" value="HTH_1"/>
    <property type="match status" value="1"/>
</dbReference>
<keyword evidence="7" id="KW-1185">Reference proteome</keyword>
<dbReference type="Gene3D" id="1.10.10.10">
    <property type="entry name" value="Winged helix-like DNA-binding domain superfamily/Winged helix DNA-binding domain"/>
    <property type="match status" value="1"/>
</dbReference>
<reference evidence="6 7" key="1">
    <citation type="submission" date="2018-10" db="EMBL/GenBank/DDBJ databases">
        <title>Phylogenomics of Brevibacillus.</title>
        <authorList>
            <person name="Dunlap C."/>
        </authorList>
    </citation>
    <scope>NUCLEOTIDE SEQUENCE [LARGE SCALE GENOMIC DNA]</scope>
    <source>
        <strain evidence="6 7">JCM 15716</strain>
    </source>
</reference>
<evidence type="ECO:0000256" key="1">
    <source>
        <dbReference type="ARBA" id="ARBA00009437"/>
    </source>
</evidence>
<dbReference type="FunFam" id="1.10.10.10:FF:000001">
    <property type="entry name" value="LysR family transcriptional regulator"/>
    <property type="match status" value="1"/>
</dbReference>
<dbReference type="InterPro" id="IPR000847">
    <property type="entry name" value="LysR_HTH_N"/>
</dbReference>
<protein>
    <submittedName>
        <fullName evidence="6">LysR family transcriptional regulator</fullName>
    </submittedName>
</protein>
<dbReference type="RefSeq" id="WP_122918798.1">
    <property type="nucleotide sequence ID" value="NZ_RHHQ01000012.1"/>
</dbReference>
<dbReference type="CDD" id="cd08434">
    <property type="entry name" value="PBP2_GltC_like"/>
    <property type="match status" value="1"/>
</dbReference>